<accession>A0A512SXE0</accession>
<keyword evidence="2" id="KW-0378">Hydrolase</keyword>
<dbReference type="GO" id="GO:0043139">
    <property type="term" value="F:5'-3' DNA helicase activity"/>
    <property type="evidence" value="ECO:0007669"/>
    <property type="project" value="TreeGrafter"/>
</dbReference>
<dbReference type="GO" id="GO:0016787">
    <property type="term" value="F:hydrolase activity"/>
    <property type="evidence" value="ECO:0007669"/>
    <property type="project" value="UniProtKB-KW"/>
</dbReference>
<name>A0A512SXE0_9MICO</name>
<dbReference type="AlphaFoldDB" id="A0A512SXE0"/>
<dbReference type="Proteomes" id="UP000321793">
    <property type="component" value="Unassembled WGS sequence"/>
</dbReference>
<feature type="domain" description="DNA2/NAM7 helicase-like C-terminal" evidence="5">
    <location>
        <begin position="964"/>
        <end position="1140"/>
    </location>
</feature>
<dbReference type="NCBIfam" id="TIGR03491">
    <property type="entry name" value="TM0106 family RecB-like putative nuclease"/>
    <property type="match status" value="1"/>
</dbReference>
<gene>
    <name evidence="7" type="ORF">KLO01_06430</name>
</gene>
<sequence length="1184" mass="129130">MFFFPGEDRPVISPHDLRTASECEFALIRDLDGLLGRAPRADEERSDMMDRIIELGNAHENLERIRLGALYPGRVRDLTGGEHSRAGREAAMRETLAALESDAAVLCQATFFDGDVLGYADFLERTDDGWLVSDTKLARSANVPALLQVAAYAAQLQDHGVPTAPVARLVLGNDDRRDYPLAEIVPVYRSRLARLQRVIDEHLASDAPGRWGDERWLACGRCEVCEAEVLAHRDLLLVAGVRPSTRKHLLAADITTIDDLAASTGHVAGIQESRVERLRAQARLQLTQLDDPHAPMAFEVHDEAPIRQLPVASPGDLFFDFEGDPLWSERGSRDWGLEYLFGVVEVDSGEDVFLPFWAHDRAQEKQALIAFVDYVKERRRQWPGLHIYHYAPYETAALKRLASRHAVCEDDVDQFLRDDVFVDLYATVRGAIRVSQRSYSIKKLEPLYMQARTADLQKGDDSIVEYHRFMMARVEQRYDAAKDILDGIAEYNKDDCISTRLLRDWLVRQVPGGGTGEVVEVVEPKPVSEDRAAALELEAALRALVEDVQPAQRTPRDHAVALVAASVLFHAREDKPFWWEHYDRIKHPVQSWMRSSGVAVIEGEPELLEGWHKPTPRSGSKRRYAVRVDPAGGTLLDVGGQVAALYAAPPAFPPPADHLPGNAHARSPGGVEIIEAEEEISDNGRVFQRLTILENAPAKTEIDDFPVAFVPKGTVGTGSIDAALRELAREVLHGHPRLPQRAGIDVLLRTPPRLRSGEPLPSPGTGDGRFIEAITAALTGMDDSYVAVQGPPGTGKTYVGARVIARLVGLGWKVGVCSQGHAAVENILDAVVRAGVDGAQVGKAPKYADAPEWTALAKSDDLAGFVAERAAAGLGVVVGGTAWDLTNTHRIERGSLDLVVIDEAGQFSLGKTLAVSMAGQRLLLLGDPAQLPQVSQGTHAEPIDHSALGWLAGDDDLLPRELGYFLETTWRMHPRLTEAVSHLSYAGQLTSEDHVTARRSLDGVEPGVHEVLVDHRDNKNFSPEEADAVVALVDDLIGRTWTAPDEPDAATGRALTQQDFCVITPYNSQVGVLKLRLRAAGYDDVAVGTVDKFQGQEAPVAILSMAASAHADVSRGMGFLLQRNRINVAVSRGKHAAYIVRSSVLTDFAPRTPDELIALGAFLGLCERAVTTTQVAAAPAGSAG</sequence>
<dbReference type="Pfam" id="PF13087">
    <property type="entry name" value="AAA_12"/>
    <property type="match status" value="1"/>
</dbReference>
<evidence type="ECO:0000313" key="8">
    <source>
        <dbReference type="Proteomes" id="UP000321793"/>
    </source>
</evidence>
<keyword evidence="3" id="KW-0347">Helicase</keyword>
<reference evidence="7 8" key="1">
    <citation type="submission" date="2019-07" db="EMBL/GenBank/DDBJ databases">
        <title>Whole genome shotgun sequence of Knoellia locipacati NBRC 109775.</title>
        <authorList>
            <person name="Hosoyama A."/>
            <person name="Uohara A."/>
            <person name="Ohji S."/>
            <person name="Ichikawa N."/>
        </authorList>
    </citation>
    <scope>NUCLEOTIDE SEQUENCE [LARGE SCALE GENOMIC DNA]</scope>
    <source>
        <strain evidence="7 8">NBRC 109775</strain>
    </source>
</reference>
<keyword evidence="8" id="KW-1185">Reference proteome</keyword>
<dbReference type="EMBL" id="BKBA01000003">
    <property type="protein sequence ID" value="GEQ12596.1"/>
    <property type="molecule type" value="Genomic_DNA"/>
</dbReference>
<evidence type="ECO:0000259" key="6">
    <source>
        <dbReference type="Pfam" id="PF13482"/>
    </source>
</evidence>
<evidence type="ECO:0000256" key="3">
    <source>
        <dbReference type="ARBA" id="ARBA00022806"/>
    </source>
</evidence>
<dbReference type="OrthoDB" id="9757917at2"/>
<organism evidence="7 8">
    <name type="scientific">Knoellia locipacati</name>
    <dbReference type="NCBI Taxonomy" id="882824"/>
    <lineage>
        <taxon>Bacteria</taxon>
        <taxon>Bacillati</taxon>
        <taxon>Actinomycetota</taxon>
        <taxon>Actinomycetes</taxon>
        <taxon>Micrococcales</taxon>
        <taxon>Intrasporangiaceae</taxon>
        <taxon>Knoellia</taxon>
    </lineage>
</organism>
<comment type="caution">
    <text evidence="7">The sequence shown here is derived from an EMBL/GenBank/DDBJ whole genome shotgun (WGS) entry which is preliminary data.</text>
</comment>
<dbReference type="RefSeq" id="WP_147062095.1">
    <property type="nucleotide sequence ID" value="NZ_BAABDN010000001.1"/>
</dbReference>
<evidence type="ECO:0000256" key="2">
    <source>
        <dbReference type="ARBA" id="ARBA00022801"/>
    </source>
</evidence>
<evidence type="ECO:0000313" key="7">
    <source>
        <dbReference type="EMBL" id="GEQ12596.1"/>
    </source>
</evidence>
<keyword evidence="1" id="KW-0547">Nucleotide-binding</keyword>
<dbReference type="GO" id="GO:0005524">
    <property type="term" value="F:ATP binding"/>
    <property type="evidence" value="ECO:0007669"/>
    <property type="project" value="UniProtKB-KW"/>
</dbReference>
<dbReference type="InterPro" id="IPR047187">
    <property type="entry name" value="SF1_C_Upf1"/>
</dbReference>
<dbReference type="Pfam" id="PF13482">
    <property type="entry name" value="RNase_H_2"/>
    <property type="match status" value="1"/>
</dbReference>
<dbReference type="Pfam" id="PF13604">
    <property type="entry name" value="AAA_30"/>
    <property type="match status" value="1"/>
</dbReference>
<dbReference type="PANTHER" id="PTHR43788">
    <property type="entry name" value="DNA2/NAM7 HELICASE FAMILY MEMBER"/>
    <property type="match status" value="1"/>
</dbReference>
<dbReference type="CDD" id="cd17934">
    <property type="entry name" value="DEXXQc_Upf1-like"/>
    <property type="match status" value="1"/>
</dbReference>
<evidence type="ECO:0000256" key="1">
    <source>
        <dbReference type="ARBA" id="ARBA00022741"/>
    </source>
</evidence>
<evidence type="ECO:0000259" key="5">
    <source>
        <dbReference type="Pfam" id="PF13087"/>
    </source>
</evidence>
<dbReference type="SUPFAM" id="SSF52540">
    <property type="entry name" value="P-loop containing nucleoside triphosphate hydrolases"/>
    <property type="match status" value="1"/>
</dbReference>
<feature type="domain" description="YprB ribonuclease H-like" evidence="6">
    <location>
        <begin position="317"/>
        <end position="507"/>
    </location>
</feature>
<dbReference type="InterPro" id="IPR038720">
    <property type="entry name" value="YprB_RNase_H-like_dom"/>
</dbReference>
<dbReference type="CDD" id="cd18808">
    <property type="entry name" value="SF1_C_Upf1"/>
    <property type="match status" value="1"/>
</dbReference>
<evidence type="ECO:0000256" key="4">
    <source>
        <dbReference type="ARBA" id="ARBA00022840"/>
    </source>
</evidence>
<keyword evidence="4" id="KW-0067">ATP-binding</keyword>
<proteinExistence type="predicted"/>
<protein>
    <recommendedName>
        <fullName evidence="9">ATPase</fullName>
    </recommendedName>
</protein>
<dbReference type="InterPro" id="IPR050534">
    <property type="entry name" value="Coronavir_polyprotein_1ab"/>
</dbReference>
<dbReference type="InterPro" id="IPR041679">
    <property type="entry name" value="DNA2/NAM7-like_C"/>
</dbReference>
<dbReference type="InterPro" id="IPR027417">
    <property type="entry name" value="P-loop_NTPase"/>
</dbReference>
<dbReference type="InterPro" id="IPR019993">
    <property type="entry name" value="RecB_nuclease_TM0106_put"/>
</dbReference>
<dbReference type="PANTHER" id="PTHR43788:SF8">
    <property type="entry name" value="DNA-BINDING PROTEIN SMUBP-2"/>
    <property type="match status" value="1"/>
</dbReference>
<evidence type="ECO:0008006" key="9">
    <source>
        <dbReference type="Google" id="ProtNLM"/>
    </source>
</evidence>
<dbReference type="Gene3D" id="3.40.50.300">
    <property type="entry name" value="P-loop containing nucleotide triphosphate hydrolases"/>
    <property type="match status" value="2"/>
</dbReference>